<dbReference type="Pfam" id="PF00293">
    <property type="entry name" value="NUDIX"/>
    <property type="match status" value="1"/>
</dbReference>
<dbReference type="GO" id="GO:0016787">
    <property type="term" value="F:hydrolase activity"/>
    <property type="evidence" value="ECO:0007669"/>
    <property type="project" value="UniProtKB-KW"/>
</dbReference>
<dbReference type="Gene3D" id="3.90.79.10">
    <property type="entry name" value="Nucleoside Triphosphate Pyrophosphohydrolase"/>
    <property type="match status" value="1"/>
</dbReference>
<keyword evidence="4" id="KW-1185">Reference proteome</keyword>
<dbReference type="EMBL" id="CP041692">
    <property type="protein sequence ID" value="QDP94787.1"/>
    <property type="molecule type" value="Genomic_DNA"/>
</dbReference>
<dbReference type="PROSITE" id="PS00893">
    <property type="entry name" value="NUDIX_BOX"/>
    <property type="match status" value="1"/>
</dbReference>
<evidence type="ECO:0000259" key="2">
    <source>
        <dbReference type="PROSITE" id="PS51462"/>
    </source>
</evidence>
<sequence length="220" mass="23547">MPGRTSSDLNASTRLGAVRGVDDVAAGRRVRVTEGGGAADWTARFPGLFARGYVDYANADVDFFVGEPPDELIARIHCIATDSAGRVIVCRSEQEWRFLPGGTREPDEPIAETVARELLEEAGAKVTGEPVIFAAQVATSRNEGPYRPHMPHPLSYWAFALTTADLIHPPTNPADGEHVVEVLALPVDEAVRWLAVHDQTAADVVRLAAAMGLLTSPNGS</sequence>
<name>A0A516PUD1_9ACTN</name>
<dbReference type="OrthoDB" id="3689607at2"/>
<protein>
    <submittedName>
        <fullName evidence="3">NUDIX hydrolase</fullName>
    </submittedName>
</protein>
<accession>A0A516PUD1</accession>
<evidence type="ECO:0000313" key="3">
    <source>
        <dbReference type="EMBL" id="QDP94787.1"/>
    </source>
</evidence>
<dbReference type="SUPFAM" id="SSF55811">
    <property type="entry name" value="Nudix"/>
    <property type="match status" value="1"/>
</dbReference>
<reference evidence="3 4" key="1">
    <citation type="submission" date="2019-07" db="EMBL/GenBank/DDBJ databases">
        <title>Microlunatus dokdonensis sp. nov. isolated from the rhizospheric soil of the wild plant Elymus tsukushiensis.</title>
        <authorList>
            <person name="Ghim S.-Y."/>
            <person name="Hwang Y.-J."/>
            <person name="Son J.-S."/>
            <person name="Shin J.-H."/>
        </authorList>
    </citation>
    <scope>NUCLEOTIDE SEQUENCE [LARGE SCALE GENOMIC DNA]</scope>
    <source>
        <strain evidence="3 4">KUDC0627</strain>
    </source>
</reference>
<proteinExistence type="predicted"/>
<dbReference type="AlphaFoldDB" id="A0A516PUD1"/>
<feature type="domain" description="Nudix hydrolase" evidence="2">
    <location>
        <begin position="71"/>
        <end position="207"/>
    </location>
</feature>
<keyword evidence="1 3" id="KW-0378">Hydrolase</keyword>
<dbReference type="InterPro" id="IPR000086">
    <property type="entry name" value="NUDIX_hydrolase_dom"/>
</dbReference>
<dbReference type="InterPro" id="IPR020084">
    <property type="entry name" value="NUDIX_hydrolase_CS"/>
</dbReference>
<dbReference type="PROSITE" id="PS51462">
    <property type="entry name" value="NUDIX"/>
    <property type="match status" value="1"/>
</dbReference>
<dbReference type="Proteomes" id="UP000319263">
    <property type="component" value="Chromosome"/>
</dbReference>
<dbReference type="KEGG" id="mik:FOE78_01625"/>
<gene>
    <name evidence="3" type="ORF">FOE78_01625</name>
</gene>
<dbReference type="InterPro" id="IPR015797">
    <property type="entry name" value="NUDIX_hydrolase-like_dom_sf"/>
</dbReference>
<evidence type="ECO:0000256" key="1">
    <source>
        <dbReference type="ARBA" id="ARBA00022801"/>
    </source>
</evidence>
<organism evidence="3 4">
    <name type="scientific">Microlunatus elymi</name>
    <dbReference type="NCBI Taxonomy" id="2596828"/>
    <lineage>
        <taxon>Bacteria</taxon>
        <taxon>Bacillati</taxon>
        <taxon>Actinomycetota</taxon>
        <taxon>Actinomycetes</taxon>
        <taxon>Propionibacteriales</taxon>
        <taxon>Propionibacteriaceae</taxon>
        <taxon>Microlunatus</taxon>
    </lineage>
</organism>
<evidence type="ECO:0000313" key="4">
    <source>
        <dbReference type="Proteomes" id="UP000319263"/>
    </source>
</evidence>